<comment type="caution">
    <text evidence="2">The sequence shown here is derived from an EMBL/GenBank/DDBJ whole genome shotgun (WGS) entry which is preliminary data.</text>
</comment>
<evidence type="ECO:0000313" key="3">
    <source>
        <dbReference type="Proteomes" id="UP000253204"/>
    </source>
</evidence>
<sequence length="65" mass="6978">MGLEQGVAGHAHLDSDGQESLKKRKASVKAINAGECNRFQWQGLAAVQGPASLARFQTPMGRSKR</sequence>
<proteinExistence type="predicted"/>
<keyword evidence="3" id="KW-1185">Reference proteome</keyword>
<dbReference type="AlphaFoldDB" id="A0A368TSW7"/>
<feature type="region of interest" description="Disordered" evidence="1">
    <location>
        <begin position="1"/>
        <end position="25"/>
    </location>
</feature>
<evidence type="ECO:0000256" key="1">
    <source>
        <dbReference type="SAM" id="MobiDB-lite"/>
    </source>
</evidence>
<protein>
    <submittedName>
        <fullName evidence="2">Uncharacterized protein</fullName>
    </submittedName>
</protein>
<feature type="compositionally biased region" description="Basic and acidic residues" evidence="1">
    <location>
        <begin position="11"/>
        <end position="21"/>
    </location>
</feature>
<name>A0A368TSW7_9GAMM</name>
<evidence type="ECO:0000313" key="2">
    <source>
        <dbReference type="EMBL" id="RCV87869.1"/>
    </source>
</evidence>
<organism evidence="2 3">
    <name type="scientific">Vreelandella rituensis</name>
    <dbReference type="NCBI Taxonomy" id="2282306"/>
    <lineage>
        <taxon>Bacteria</taxon>
        <taxon>Pseudomonadati</taxon>
        <taxon>Pseudomonadota</taxon>
        <taxon>Gammaproteobacteria</taxon>
        <taxon>Oceanospirillales</taxon>
        <taxon>Halomonadaceae</taxon>
        <taxon>Vreelandella</taxon>
    </lineage>
</organism>
<dbReference type="EMBL" id="QPIJ01000046">
    <property type="protein sequence ID" value="RCV87869.1"/>
    <property type="molecule type" value="Genomic_DNA"/>
</dbReference>
<accession>A0A368TSW7</accession>
<reference evidence="2 3" key="1">
    <citation type="submission" date="2018-07" db="EMBL/GenBank/DDBJ databases">
        <title>Halomonas rutogse sp. nov., isolated from Lake TangqianCo on Tibetan Plateau.</title>
        <authorList>
            <person name="Lu H."/>
            <person name="Xing P."/>
            <person name="Wu Q."/>
        </authorList>
    </citation>
    <scope>NUCLEOTIDE SEQUENCE [LARGE SCALE GENOMIC DNA]</scope>
    <source>
        <strain evidence="2 3">TQ8S</strain>
    </source>
</reference>
<dbReference type="Proteomes" id="UP000253204">
    <property type="component" value="Unassembled WGS sequence"/>
</dbReference>
<gene>
    <name evidence="2" type="ORF">DU506_16090</name>
</gene>